<keyword evidence="2" id="KW-0012">Acyltransferase</keyword>
<evidence type="ECO:0000259" key="3">
    <source>
        <dbReference type="PROSITE" id="PS50814"/>
    </source>
</evidence>
<evidence type="ECO:0000256" key="2">
    <source>
        <dbReference type="ARBA" id="ARBA00023315"/>
    </source>
</evidence>
<evidence type="ECO:0000259" key="4">
    <source>
        <dbReference type="PROSITE" id="PS51186"/>
    </source>
</evidence>
<name>A0ABS1TEM8_9CLOT</name>
<sequence>MITYKNCSEVDKSLIYEAFKIGFSDYIIKMEIPEDIFFKRFFGVEGNNLETSFIALDEDKAVGVILGAIKTYEGIKTIRCGTLAVHPDYRGKGISKNLHDLHKAAASKAGCRQLFLEVIVGNDRAINFYKKNGYEKIYDLSYYSLTDLNKLSFKENQDIIIKEITFEELDKAFENLKDTHINWQNDLDYLKKSEGQLSFGAYKNNILIGAVSLNKSSKISFIWISPEFRNKGIGTNLILTGVSHLKLEKLSISFPNNASLQGYVNHKGFTRDNISQYEMYYTL</sequence>
<dbReference type="InterPro" id="IPR000182">
    <property type="entry name" value="GNAT_dom"/>
</dbReference>
<dbReference type="PROSITE" id="PS51186">
    <property type="entry name" value="GNAT"/>
    <property type="match status" value="2"/>
</dbReference>
<dbReference type="InterPro" id="IPR003306">
    <property type="entry name" value="WIF"/>
</dbReference>
<organism evidence="5 6">
    <name type="scientific">Clostridium rhizosphaerae</name>
    <dbReference type="NCBI Taxonomy" id="2803861"/>
    <lineage>
        <taxon>Bacteria</taxon>
        <taxon>Bacillati</taxon>
        <taxon>Bacillota</taxon>
        <taxon>Clostridia</taxon>
        <taxon>Eubacteriales</taxon>
        <taxon>Clostridiaceae</taxon>
        <taxon>Clostridium</taxon>
    </lineage>
</organism>
<dbReference type="Pfam" id="PF00583">
    <property type="entry name" value="Acetyltransf_1"/>
    <property type="match status" value="2"/>
</dbReference>
<gene>
    <name evidence="5" type="ORF">JK636_15060</name>
</gene>
<keyword evidence="6" id="KW-1185">Reference proteome</keyword>
<dbReference type="PANTHER" id="PTHR43420">
    <property type="entry name" value="ACETYLTRANSFERASE"/>
    <property type="match status" value="1"/>
</dbReference>
<protein>
    <submittedName>
        <fullName evidence="5">GNAT family N-acetyltransferase</fullName>
    </submittedName>
</protein>
<dbReference type="Proteomes" id="UP000632377">
    <property type="component" value="Unassembled WGS sequence"/>
</dbReference>
<evidence type="ECO:0000256" key="1">
    <source>
        <dbReference type="ARBA" id="ARBA00022679"/>
    </source>
</evidence>
<dbReference type="InterPro" id="IPR016181">
    <property type="entry name" value="Acyl_CoA_acyltransferase"/>
</dbReference>
<comment type="caution">
    <text evidence="5">The sequence shown here is derived from an EMBL/GenBank/DDBJ whole genome shotgun (WGS) entry which is preliminary data.</text>
</comment>
<dbReference type="PANTHER" id="PTHR43420:SF44">
    <property type="entry name" value="ACETYLTRANSFERASE YPEA"/>
    <property type="match status" value="1"/>
</dbReference>
<evidence type="ECO:0000313" key="5">
    <source>
        <dbReference type="EMBL" id="MBL4937071.1"/>
    </source>
</evidence>
<feature type="domain" description="N-acetyltransferase" evidence="4">
    <location>
        <begin position="2"/>
        <end position="154"/>
    </location>
</feature>
<dbReference type="CDD" id="cd04301">
    <property type="entry name" value="NAT_SF"/>
    <property type="match status" value="2"/>
</dbReference>
<dbReference type="Gene3D" id="3.40.630.30">
    <property type="match status" value="2"/>
</dbReference>
<feature type="domain" description="WIF" evidence="3">
    <location>
        <begin position="222"/>
        <end position="283"/>
    </location>
</feature>
<feature type="domain" description="N-acetyltransferase" evidence="4">
    <location>
        <begin position="159"/>
        <end position="283"/>
    </location>
</feature>
<proteinExistence type="predicted"/>
<dbReference type="RefSeq" id="WP_202749825.1">
    <property type="nucleotide sequence ID" value="NZ_JAESWC010000009.1"/>
</dbReference>
<dbReference type="SUPFAM" id="SSF55729">
    <property type="entry name" value="Acyl-CoA N-acyltransferases (Nat)"/>
    <property type="match status" value="2"/>
</dbReference>
<dbReference type="PROSITE" id="PS50814">
    <property type="entry name" value="WIF"/>
    <property type="match status" value="1"/>
</dbReference>
<keyword evidence="1" id="KW-0808">Transferase</keyword>
<evidence type="ECO:0000313" key="6">
    <source>
        <dbReference type="Proteomes" id="UP000632377"/>
    </source>
</evidence>
<reference evidence="5 6" key="1">
    <citation type="submission" date="2021-01" db="EMBL/GenBank/DDBJ databases">
        <title>Genome public.</title>
        <authorList>
            <person name="Liu C."/>
            <person name="Sun Q."/>
        </authorList>
    </citation>
    <scope>NUCLEOTIDE SEQUENCE [LARGE SCALE GENOMIC DNA]</scope>
    <source>
        <strain evidence="5 6">YIM B02515</strain>
    </source>
</reference>
<dbReference type="InterPro" id="IPR050680">
    <property type="entry name" value="YpeA/RimI_acetyltransf"/>
</dbReference>
<accession>A0ABS1TEM8</accession>
<dbReference type="EMBL" id="JAESWC010000009">
    <property type="protein sequence ID" value="MBL4937071.1"/>
    <property type="molecule type" value="Genomic_DNA"/>
</dbReference>